<evidence type="ECO:0000259" key="5">
    <source>
        <dbReference type="PROSITE" id="PS50887"/>
    </source>
</evidence>
<dbReference type="RefSeq" id="WP_125181222.1">
    <property type="nucleotide sequence ID" value="NZ_QZMU01000001.1"/>
</dbReference>
<keyword evidence="4" id="KW-0812">Transmembrane</keyword>
<name>A0A426QJD1_9GAMM</name>
<dbReference type="FunFam" id="3.30.70.270:FF:000001">
    <property type="entry name" value="Diguanylate cyclase domain protein"/>
    <property type="match status" value="1"/>
</dbReference>
<dbReference type="Pfam" id="PF00990">
    <property type="entry name" value="GGDEF"/>
    <property type="match status" value="1"/>
</dbReference>
<dbReference type="NCBIfam" id="TIGR00254">
    <property type="entry name" value="GGDEF"/>
    <property type="match status" value="1"/>
</dbReference>
<dbReference type="GO" id="GO:0052621">
    <property type="term" value="F:diguanylate cyclase activity"/>
    <property type="evidence" value="ECO:0007669"/>
    <property type="project" value="UniProtKB-EC"/>
</dbReference>
<feature type="transmembrane region" description="Helical" evidence="4">
    <location>
        <begin position="102"/>
        <end position="119"/>
    </location>
</feature>
<comment type="caution">
    <text evidence="6">The sequence shown here is derived from an EMBL/GenBank/DDBJ whole genome shotgun (WGS) entry which is preliminary data.</text>
</comment>
<proteinExistence type="predicted"/>
<evidence type="ECO:0000313" key="7">
    <source>
        <dbReference type="Proteomes" id="UP000287798"/>
    </source>
</evidence>
<sequence>MNNQNSTSPGTAQALNVDRNRQAFIIALFSTVGSAYLFLFGFSALTRGEYVLGGLLVCSALAGISNYLLFRQLHNYRSAAGVVIAIMAVTCLYLLVTGGVNGTGPLWSYIAIPLILFMYGPRLGGSLLGAYFLAMAALLLVPANPLLLTEYDPDFATRFLASFLAVSIMSYVHEYSRFKANLAMQSLRQSMEREARTDTLTGLPNRRAMYEQLQQELARARRMHHPWCLLLCDLDDFKQLNDTHGHLTGDAVLKETGRILRQCLRASDYSARWGGEEFLVLLPETDLHEAGAVAEKIRDQVSRIRVDGIPTAASPSASACIRPMPAAVSMISCDRPTACCMQPSAAARTGWSVPNRPEANKA</sequence>
<dbReference type="InterPro" id="IPR000160">
    <property type="entry name" value="GGDEF_dom"/>
</dbReference>
<organism evidence="6 7">
    <name type="scientific">Thiohalobacter thiocyanaticus</name>
    <dbReference type="NCBI Taxonomy" id="585455"/>
    <lineage>
        <taxon>Bacteria</taxon>
        <taxon>Pseudomonadati</taxon>
        <taxon>Pseudomonadota</taxon>
        <taxon>Gammaproteobacteria</taxon>
        <taxon>Thiohalobacterales</taxon>
        <taxon>Thiohalobacteraceae</taxon>
        <taxon>Thiohalobacter</taxon>
    </lineage>
</organism>
<accession>A0A426QJD1</accession>
<evidence type="ECO:0000256" key="1">
    <source>
        <dbReference type="ARBA" id="ARBA00001946"/>
    </source>
</evidence>
<dbReference type="InterPro" id="IPR050469">
    <property type="entry name" value="Diguanylate_Cyclase"/>
</dbReference>
<comment type="catalytic activity">
    <reaction evidence="3">
        <text>2 GTP = 3',3'-c-di-GMP + 2 diphosphate</text>
        <dbReference type="Rhea" id="RHEA:24898"/>
        <dbReference type="ChEBI" id="CHEBI:33019"/>
        <dbReference type="ChEBI" id="CHEBI:37565"/>
        <dbReference type="ChEBI" id="CHEBI:58805"/>
        <dbReference type="EC" id="2.7.7.65"/>
    </reaction>
</comment>
<dbReference type="OrthoDB" id="9813903at2"/>
<feature type="transmembrane region" description="Helical" evidence="4">
    <location>
        <begin position="126"/>
        <end position="143"/>
    </location>
</feature>
<feature type="transmembrane region" description="Helical" evidence="4">
    <location>
        <begin position="50"/>
        <end position="69"/>
    </location>
</feature>
<keyword evidence="4" id="KW-0472">Membrane</keyword>
<dbReference type="SMART" id="SM00267">
    <property type="entry name" value="GGDEF"/>
    <property type="match status" value="1"/>
</dbReference>
<feature type="transmembrane region" description="Helical" evidence="4">
    <location>
        <begin position="23"/>
        <end position="44"/>
    </location>
</feature>
<evidence type="ECO:0000313" key="6">
    <source>
        <dbReference type="EMBL" id="RRQ21882.1"/>
    </source>
</evidence>
<keyword evidence="7" id="KW-1185">Reference proteome</keyword>
<gene>
    <name evidence="6" type="ORF">D6C00_07940</name>
</gene>
<dbReference type="AlphaFoldDB" id="A0A426QJD1"/>
<feature type="domain" description="GGDEF" evidence="5">
    <location>
        <begin position="225"/>
        <end position="356"/>
    </location>
</feature>
<comment type="cofactor">
    <cofactor evidence="1">
        <name>Mg(2+)</name>
        <dbReference type="ChEBI" id="CHEBI:18420"/>
    </cofactor>
</comment>
<dbReference type="Proteomes" id="UP000287798">
    <property type="component" value="Unassembled WGS sequence"/>
</dbReference>
<dbReference type="PROSITE" id="PS50887">
    <property type="entry name" value="GGDEF"/>
    <property type="match status" value="1"/>
</dbReference>
<evidence type="ECO:0000256" key="4">
    <source>
        <dbReference type="SAM" id="Phobius"/>
    </source>
</evidence>
<protein>
    <recommendedName>
        <fullName evidence="2">diguanylate cyclase</fullName>
        <ecNumber evidence="2">2.7.7.65</ecNumber>
    </recommendedName>
</protein>
<keyword evidence="4" id="KW-1133">Transmembrane helix</keyword>
<evidence type="ECO:0000256" key="2">
    <source>
        <dbReference type="ARBA" id="ARBA00012528"/>
    </source>
</evidence>
<dbReference type="CDD" id="cd01949">
    <property type="entry name" value="GGDEF"/>
    <property type="match status" value="1"/>
</dbReference>
<dbReference type="InterPro" id="IPR029787">
    <property type="entry name" value="Nucleotide_cyclase"/>
</dbReference>
<reference evidence="6 7" key="1">
    <citation type="journal article" date="2010" name="Int. J. Syst. Evol. Microbiol.">
        <title>Thiohalobacter thiocyanaticus gen. nov., sp. nov., a moderately halophilic, sulfur-oxidizing gammaproteobacterium from hypersaline lakes, that utilizes thiocyanate.</title>
        <authorList>
            <person name="Sorokin D.Y."/>
            <person name="Kovaleva O.L."/>
            <person name="Tourova T.P."/>
            <person name="Muyzer G."/>
        </authorList>
    </citation>
    <scope>NUCLEOTIDE SEQUENCE [LARGE SCALE GENOMIC DNA]</scope>
    <source>
        <strain evidence="6 7">Hrh1</strain>
    </source>
</reference>
<feature type="transmembrane region" description="Helical" evidence="4">
    <location>
        <begin position="76"/>
        <end position="96"/>
    </location>
</feature>
<dbReference type="Gene3D" id="3.30.70.270">
    <property type="match status" value="1"/>
</dbReference>
<dbReference type="EMBL" id="QZMU01000001">
    <property type="protein sequence ID" value="RRQ21882.1"/>
    <property type="molecule type" value="Genomic_DNA"/>
</dbReference>
<dbReference type="PANTHER" id="PTHR45138">
    <property type="entry name" value="REGULATORY COMPONENTS OF SENSORY TRANSDUCTION SYSTEM"/>
    <property type="match status" value="1"/>
</dbReference>
<evidence type="ECO:0000256" key="3">
    <source>
        <dbReference type="ARBA" id="ARBA00034247"/>
    </source>
</evidence>
<dbReference type="InterPro" id="IPR043128">
    <property type="entry name" value="Rev_trsase/Diguanyl_cyclase"/>
</dbReference>
<dbReference type="SUPFAM" id="SSF55073">
    <property type="entry name" value="Nucleotide cyclase"/>
    <property type="match status" value="1"/>
</dbReference>
<dbReference type="EC" id="2.7.7.65" evidence="2"/>
<dbReference type="PANTHER" id="PTHR45138:SF9">
    <property type="entry name" value="DIGUANYLATE CYCLASE DGCM-RELATED"/>
    <property type="match status" value="1"/>
</dbReference>